<evidence type="ECO:0000313" key="3">
    <source>
        <dbReference type="Proteomes" id="UP000075920"/>
    </source>
</evidence>
<reference evidence="2" key="2">
    <citation type="submission" date="2020-05" db="UniProtKB">
        <authorList>
            <consortium name="EnsemblMetazoa"/>
        </authorList>
    </citation>
    <scope>IDENTIFICATION</scope>
    <source>
        <strain evidence="2">MINIMUS1</strain>
    </source>
</reference>
<accession>A0A182WN20</accession>
<dbReference type="EnsemblMetazoa" id="AMIN014125-RA">
    <property type="protein sequence ID" value="AMIN014125-PA"/>
    <property type="gene ID" value="AMIN014125"/>
</dbReference>
<name>A0A182WN20_9DIPT</name>
<protein>
    <recommendedName>
        <fullName evidence="4">Pre-C2HC domain-containing protein</fullName>
    </recommendedName>
</protein>
<dbReference type="AlphaFoldDB" id="A0A182WN20"/>
<feature type="compositionally biased region" description="Pro residues" evidence="1">
    <location>
        <begin position="276"/>
        <end position="299"/>
    </location>
</feature>
<feature type="region of interest" description="Disordered" evidence="1">
    <location>
        <begin position="30"/>
        <end position="49"/>
    </location>
</feature>
<organism evidence="2 3">
    <name type="scientific">Anopheles minimus</name>
    <dbReference type="NCBI Taxonomy" id="112268"/>
    <lineage>
        <taxon>Eukaryota</taxon>
        <taxon>Metazoa</taxon>
        <taxon>Ecdysozoa</taxon>
        <taxon>Arthropoda</taxon>
        <taxon>Hexapoda</taxon>
        <taxon>Insecta</taxon>
        <taxon>Pterygota</taxon>
        <taxon>Neoptera</taxon>
        <taxon>Endopterygota</taxon>
        <taxon>Diptera</taxon>
        <taxon>Nematocera</taxon>
        <taxon>Culicoidea</taxon>
        <taxon>Culicidae</taxon>
        <taxon>Anophelinae</taxon>
        <taxon>Anopheles</taxon>
    </lineage>
</organism>
<sequence length="355" mass="39643">MEVPSAEYDTSDTETDDFIEVPVKNVRRRTTPSQCVSADATTSTVAKRQNDGNKKFPPIVVKSMALFVLRPELQARGLRVEYQLSGIGTKVFVQSSDDRKKLISFLESRKVEFFTHDLKEERPFKVVLRGLPLMETDDILNELKVCYQLDVLEVQRRNEESLEAVRTLPSVSIPWKSYRGGHKGPTQCLRCQGFGHGTRNCRIQPRCAVCAEEHLTEECNSNTSIGAAVKCANCGSDHRARDLECPQRSKYQEIRKIANQRNRKLQQADRRATVSAPPPPLTSVEHFPPPPSAMPPSAMPPSASSSTAWPRKAPTPVIPPGFQYNLAQRLVDAQADPQPPNAVELHDAATLMKIF</sequence>
<dbReference type="Proteomes" id="UP000075920">
    <property type="component" value="Unassembled WGS sequence"/>
</dbReference>
<feature type="compositionally biased region" description="Polar residues" evidence="1">
    <location>
        <begin position="31"/>
        <end position="47"/>
    </location>
</feature>
<keyword evidence="3" id="KW-1185">Reference proteome</keyword>
<proteinExistence type="predicted"/>
<feature type="region of interest" description="Disordered" evidence="1">
    <location>
        <begin position="261"/>
        <end position="316"/>
    </location>
</feature>
<evidence type="ECO:0000313" key="2">
    <source>
        <dbReference type="EnsemblMetazoa" id="AMIN014125-PA"/>
    </source>
</evidence>
<evidence type="ECO:0000256" key="1">
    <source>
        <dbReference type="SAM" id="MobiDB-lite"/>
    </source>
</evidence>
<evidence type="ECO:0008006" key="4">
    <source>
        <dbReference type="Google" id="ProtNLM"/>
    </source>
</evidence>
<dbReference type="VEuPathDB" id="VectorBase:AMIN014125"/>
<reference evidence="3" key="1">
    <citation type="submission" date="2013-03" db="EMBL/GenBank/DDBJ databases">
        <title>The Genome Sequence of Anopheles minimus MINIMUS1.</title>
        <authorList>
            <consortium name="The Broad Institute Genomics Platform"/>
            <person name="Neafsey D.E."/>
            <person name="Walton C."/>
            <person name="Walker B."/>
            <person name="Young S.K."/>
            <person name="Zeng Q."/>
            <person name="Gargeya S."/>
            <person name="Fitzgerald M."/>
            <person name="Haas B."/>
            <person name="Abouelleil A."/>
            <person name="Allen A.W."/>
            <person name="Alvarado L."/>
            <person name="Arachchi H.M."/>
            <person name="Berlin A.M."/>
            <person name="Chapman S.B."/>
            <person name="Gainer-Dewar J."/>
            <person name="Goldberg J."/>
            <person name="Griggs A."/>
            <person name="Gujja S."/>
            <person name="Hansen M."/>
            <person name="Howarth C."/>
            <person name="Imamovic A."/>
            <person name="Ireland A."/>
            <person name="Larimer J."/>
            <person name="McCowan C."/>
            <person name="Murphy C."/>
            <person name="Pearson M."/>
            <person name="Poon T.W."/>
            <person name="Priest M."/>
            <person name="Roberts A."/>
            <person name="Saif S."/>
            <person name="Shea T."/>
            <person name="Sisk P."/>
            <person name="Sykes S."/>
            <person name="Wortman J."/>
            <person name="Nusbaum C."/>
            <person name="Birren B."/>
        </authorList>
    </citation>
    <scope>NUCLEOTIDE SEQUENCE [LARGE SCALE GENOMIC DNA]</scope>
    <source>
        <strain evidence="3">MINIMUS1</strain>
    </source>
</reference>